<dbReference type="EMBL" id="CM046393">
    <property type="protein sequence ID" value="KAI8551955.1"/>
    <property type="molecule type" value="Genomic_DNA"/>
</dbReference>
<reference evidence="1" key="1">
    <citation type="submission" date="2022-02" db="EMBL/GenBank/DDBJ databases">
        <title>Plant Genome Project.</title>
        <authorList>
            <person name="Zhang R.-G."/>
        </authorList>
    </citation>
    <scope>NUCLEOTIDE SEQUENCE</scope>
    <source>
        <strain evidence="1">AT1</strain>
    </source>
</reference>
<comment type="caution">
    <text evidence="1">The sequence shown here is derived from an EMBL/GenBank/DDBJ whole genome shotgun (WGS) entry which is preliminary data.</text>
</comment>
<protein>
    <submittedName>
        <fullName evidence="1">Uncharacterized protein</fullName>
    </submittedName>
</protein>
<accession>A0ACC0NFI1</accession>
<organism evidence="1 2">
    <name type="scientific">Rhododendron molle</name>
    <name type="common">Chinese azalea</name>
    <name type="synonym">Azalea mollis</name>
    <dbReference type="NCBI Taxonomy" id="49168"/>
    <lineage>
        <taxon>Eukaryota</taxon>
        <taxon>Viridiplantae</taxon>
        <taxon>Streptophyta</taxon>
        <taxon>Embryophyta</taxon>
        <taxon>Tracheophyta</taxon>
        <taxon>Spermatophyta</taxon>
        <taxon>Magnoliopsida</taxon>
        <taxon>eudicotyledons</taxon>
        <taxon>Gunneridae</taxon>
        <taxon>Pentapetalae</taxon>
        <taxon>asterids</taxon>
        <taxon>Ericales</taxon>
        <taxon>Ericaceae</taxon>
        <taxon>Ericoideae</taxon>
        <taxon>Rhodoreae</taxon>
        <taxon>Rhododendron</taxon>
    </lineage>
</organism>
<keyword evidence="2" id="KW-1185">Reference proteome</keyword>
<sequence>MVFQGKVASPHVVLARALGEFIAAREAIQIRVPPSDRPSPTPKLWLLVSLPSWNAQRSTVMPLGRIHLRKGLGEHYPQEF</sequence>
<gene>
    <name evidence="1" type="ORF">RHMOL_Rhmol06G0227500</name>
</gene>
<evidence type="ECO:0000313" key="2">
    <source>
        <dbReference type="Proteomes" id="UP001062846"/>
    </source>
</evidence>
<proteinExistence type="predicted"/>
<name>A0ACC0NFI1_RHOML</name>
<evidence type="ECO:0000313" key="1">
    <source>
        <dbReference type="EMBL" id="KAI8551955.1"/>
    </source>
</evidence>
<dbReference type="Proteomes" id="UP001062846">
    <property type="component" value="Chromosome 6"/>
</dbReference>